<protein>
    <submittedName>
        <fullName evidence="2">Uncharacterized protein</fullName>
    </submittedName>
</protein>
<dbReference type="EMBL" id="FOXS01000008">
    <property type="protein sequence ID" value="SFQ78643.1"/>
    <property type="molecule type" value="Genomic_DNA"/>
</dbReference>
<dbReference type="AlphaFoldDB" id="A0A1I6BCH3"/>
<dbReference type="RefSeq" id="WP_092678225.1">
    <property type="nucleotide sequence ID" value="NZ_FOXS01000008.1"/>
</dbReference>
<evidence type="ECO:0000256" key="1">
    <source>
        <dbReference type="SAM" id="SignalP"/>
    </source>
</evidence>
<evidence type="ECO:0000313" key="3">
    <source>
        <dbReference type="Proteomes" id="UP000199029"/>
    </source>
</evidence>
<feature type="signal peptide" evidence="1">
    <location>
        <begin position="1"/>
        <end position="22"/>
    </location>
</feature>
<gene>
    <name evidence="2" type="ORF">SAMN04515668_4347</name>
</gene>
<reference evidence="3" key="1">
    <citation type="submission" date="2016-10" db="EMBL/GenBank/DDBJ databases">
        <authorList>
            <person name="Varghese N."/>
            <person name="Submissions S."/>
        </authorList>
    </citation>
    <scope>NUCLEOTIDE SEQUENCE [LARGE SCALE GENOMIC DNA]</scope>
    <source>
        <strain evidence="3">OR362-8,ATCC BAA-1266,JCM 13504</strain>
    </source>
</reference>
<feature type="chain" id="PRO_5011659371" evidence="1">
    <location>
        <begin position="23"/>
        <end position="144"/>
    </location>
</feature>
<proteinExistence type="predicted"/>
<keyword evidence="3" id="KW-1185">Reference proteome</keyword>
<dbReference type="Proteomes" id="UP000199029">
    <property type="component" value="Unassembled WGS sequence"/>
</dbReference>
<organism evidence="2 3">
    <name type="scientific">Hymenobacter arizonensis</name>
    <name type="common">Siccationidurans arizonensis</name>
    <dbReference type="NCBI Taxonomy" id="1227077"/>
    <lineage>
        <taxon>Bacteria</taxon>
        <taxon>Pseudomonadati</taxon>
        <taxon>Bacteroidota</taxon>
        <taxon>Cytophagia</taxon>
        <taxon>Cytophagales</taxon>
        <taxon>Hymenobacteraceae</taxon>
        <taxon>Hymenobacter</taxon>
    </lineage>
</organism>
<accession>A0A1I6BCH3</accession>
<keyword evidence="1" id="KW-0732">Signal</keyword>
<evidence type="ECO:0000313" key="2">
    <source>
        <dbReference type="EMBL" id="SFQ78643.1"/>
    </source>
</evidence>
<dbReference type="OrthoDB" id="886583at2"/>
<sequence length="144" mass="15648">MKFPLLLCWLLGVAAMPYPVRAQSAVPPTATKPASPSLAYSQAAADIARLLRRATALPDAQAVALLRREGPALQAKAGQVKPAYIRWLKGLSLVERQAEQQRLEASPWYQYFSALDSGPLGVKASRNRALAEQVFNLMDFADGV</sequence>
<name>A0A1I6BCH3_HYMAR</name>